<dbReference type="EMBL" id="NJET01000056">
    <property type="protein sequence ID" value="PHH63104.1"/>
    <property type="molecule type" value="Genomic_DNA"/>
</dbReference>
<reference evidence="2 3" key="1">
    <citation type="submission" date="2017-06" db="EMBL/GenBank/DDBJ databases">
        <title>Ant-infecting Ophiocordyceps genomes reveal a high diversity of potential behavioral manipulation genes and a possible major role for enterotoxins.</title>
        <authorList>
            <person name="De Bekker C."/>
            <person name="Evans H.C."/>
            <person name="Brachmann A."/>
            <person name="Hughes D.P."/>
        </authorList>
    </citation>
    <scope>NUCLEOTIDE SEQUENCE [LARGE SCALE GENOMIC DNA]</scope>
    <source>
        <strain evidence="2 3">Map64</strain>
    </source>
</reference>
<gene>
    <name evidence="2" type="ORF">CDD81_6255</name>
</gene>
<evidence type="ECO:0000313" key="2">
    <source>
        <dbReference type="EMBL" id="PHH63104.1"/>
    </source>
</evidence>
<dbReference type="STRING" id="1399860.A0A2C5Y820"/>
<dbReference type="OrthoDB" id="409136at2759"/>
<dbReference type="AlphaFoldDB" id="A0A2C5Y820"/>
<comment type="caution">
    <text evidence="2">The sequence shown here is derived from an EMBL/GenBank/DDBJ whole genome shotgun (WGS) entry which is preliminary data.</text>
</comment>
<organism evidence="2 3">
    <name type="scientific">Ophiocordyceps australis</name>
    <dbReference type="NCBI Taxonomy" id="1399860"/>
    <lineage>
        <taxon>Eukaryota</taxon>
        <taxon>Fungi</taxon>
        <taxon>Dikarya</taxon>
        <taxon>Ascomycota</taxon>
        <taxon>Pezizomycotina</taxon>
        <taxon>Sordariomycetes</taxon>
        <taxon>Hypocreomycetidae</taxon>
        <taxon>Hypocreales</taxon>
        <taxon>Ophiocordycipitaceae</taxon>
        <taxon>Ophiocordyceps</taxon>
    </lineage>
</organism>
<sequence length="268" mass="30313">MTMEEDIRSLIRRAEQCRDATWTDHAGEAQSRVPYPVVLNLSEPRRLPQPCSEPDETSSSSSGATRQSRLFDAHDYETCFSASTSDPPQYVLEMVPAVQQPLPAADPSPPCLPCDFVVLSGCRQRFRLSQVDDWINHVINVHLDAQLPRNSICWFCDGPPFVALSKGPEHRADAFRSRMQHIAQHFRDGQTAAQVRPDYRFLDHVRRSGLVSDDGFQMATQKDDDLPLPRNMTLVTHATTPKPARECGKLARQLRPRSRAPSPRRRMS</sequence>
<feature type="compositionally biased region" description="Basic residues" evidence="1">
    <location>
        <begin position="252"/>
        <end position="268"/>
    </location>
</feature>
<dbReference type="Proteomes" id="UP000226192">
    <property type="component" value="Unassembled WGS sequence"/>
</dbReference>
<protein>
    <submittedName>
        <fullName evidence="2">Uncharacterized protein</fullName>
    </submittedName>
</protein>
<proteinExistence type="predicted"/>
<keyword evidence="3" id="KW-1185">Reference proteome</keyword>
<feature type="region of interest" description="Disordered" evidence="1">
    <location>
        <begin position="240"/>
        <end position="268"/>
    </location>
</feature>
<evidence type="ECO:0000313" key="3">
    <source>
        <dbReference type="Proteomes" id="UP000226192"/>
    </source>
</evidence>
<accession>A0A2C5Y820</accession>
<name>A0A2C5Y820_9HYPO</name>
<feature type="region of interest" description="Disordered" evidence="1">
    <location>
        <begin position="44"/>
        <end position="66"/>
    </location>
</feature>
<evidence type="ECO:0000256" key="1">
    <source>
        <dbReference type="SAM" id="MobiDB-lite"/>
    </source>
</evidence>